<comment type="caution">
    <text evidence="1">The sequence shown here is derived from an EMBL/GenBank/DDBJ whole genome shotgun (WGS) entry which is preliminary data.</text>
</comment>
<dbReference type="RefSeq" id="WP_215785196.1">
    <property type="nucleotide sequence ID" value="NZ_JAHKKG010000002.1"/>
</dbReference>
<gene>
    <name evidence="1" type="ORF">KOI35_06915</name>
</gene>
<name>A0ABS5YIC9_9ACTN</name>
<keyword evidence="2" id="KW-1185">Reference proteome</keyword>
<organism evidence="1 2">
    <name type="scientific">Paractinoplanes bogorensis</name>
    <dbReference type="NCBI Taxonomy" id="1610840"/>
    <lineage>
        <taxon>Bacteria</taxon>
        <taxon>Bacillati</taxon>
        <taxon>Actinomycetota</taxon>
        <taxon>Actinomycetes</taxon>
        <taxon>Micromonosporales</taxon>
        <taxon>Micromonosporaceae</taxon>
        <taxon>Paractinoplanes</taxon>
    </lineage>
</organism>
<sequence length="102" mass="11348">MPAFPSLAHFLECDALLQHVRHERVVSAETPTDANAYLTELRARHPRLRPIDSASGFSVGWWTDDERLVCLNGFEARLASDGRGTSPVPTVVTIWHTGKPLQ</sequence>
<protein>
    <submittedName>
        <fullName evidence="1">Uncharacterized protein</fullName>
    </submittedName>
</protein>
<dbReference type="EMBL" id="JAHKKG010000002">
    <property type="protein sequence ID" value="MBU2663237.1"/>
    <property type="molecule type" value="Genomic_DNA"/>
</dbReference>
<reference evidence="1 2" key="1">
    <citation type="submission" date="2021-06" db="EMBL/GenBank/DDBJ databases">
        <title>Actinoplanes lichenicola sp. nov., and Actinoplanes ovalisporus sp. nov., isolated from lichen in Thailand.</title>
        <authorList>
            <person name="Saeng-In P."/>
            <person name="Kanchanasin P."/>
            <person name="Yuki M."/>
            <person name="Kudo T."/>
            <person name="Ohkuma M."/>
            <person name="Phongsopitanun W."/>
            <person name="Tanasupawat S."/>
        </authorList>
    </citation>
    <scope>NUCLEOTIDE SEQUENCE [LARGE SCALE GENOMIC DNA]</scope>
    <source>
        <strain evidence="1 2">NBRC 110975</strain>
    </source>
</reference>
<evidence type="ECO:0000313" key="2">
    <source>
        <dbReference type="Proteomes" id="UP001519654"/>
    </source>
</evidence>
<accession>A0ABS5YIC9</accession>
<dbReference type="Proteomes" id="UP001519654">
    <property type="component" value="Unassembled WGS sequence"/>
</dbReference>
<evidence type="ECO:0000313" key="1">
    <source>
        <dbReference type="EMBL" id="MBU2663237.1"/>
    </source>
</evidence>
<proteinExistence type="predicted"/>